<dbReference type="GO" id="GO:0000976">
    <property type="term" value="F:transcription cis-regulatory region binding"/>
    <property type="evidence" value="ECO:0007669"/>
    <property type="project" value="TreeGrafter"/>
</dbReference>
<dbReference type="SUPFAM" id="SSF47413">
    <property type="entry name" value="lambda repressor-like DNA-binding domains"/>
    <property type="match status" value="1"/>
</dbReference>
<dbReference type="InterPro" id="IPR028082">
    <property type="entry name" value="Peripla_BP_I"/>
</dbReference>
<evidence type="ECO:0000256" key="2">
    <source>
        <dbReference type="ARBA" id="ARBA00023125"/>
    </source>
</evidence>
<keyword evidence="6" id="KW-1185">Reference proteome</keyword>
<dbReference type="SMART" id="SM00354">
    <property type="entry name" value="HTH_LACI"/>
    <property type="match status" value="1"/>
</dbReference>
<feature type="domain" description="HTH lacI-type" evidence="4">
    <location>
        <begin position="1"/>
        <end position="71"/>
    </location>
</feature>
<sequence>MVTVNDISKACNVSRITVIRALNNHESVAEKTRKRVVNVSRQLGYAPNAIAKQLQSGRSRTIAVVLNKCVTAHIGKMLEGVQRELSENGYDSLTYEWGQLRDGSVPLARKIAQNRVEGVVMIQWSHDYEIDFFAELARYKICVIAIDREADYGGVKCVVYDDQQGAKLAIDYLVSMGHTEIGHIGGLPEHSSAKERLMGFYVSMAAHNLPVRSDWVIQGDYRYQGAVNTVERFFEQNRDNLPTAIFAGSDVIGATIIQAAQRRGIRVPDDISIVGFCDEVFAEFLTPALTTIRQHPYEVSKKGAEMIVGMIEAKYSGEEFICPKKTVTPVSFVERDSVRRLSR</sequence>
<dbReference type="OrthoDB" id="269117at2"/>
<dbReference type="AlphaFoldDB" id="A0A1Q2MFN5"/>
<dbReference type="PANTHER" id="PTHR30146">
    <property type="entry name" value="LACI-RELATED TRANSCRIPTIONAL REPRESSOR"/>
    <property type="match status" value="1"/>
</dbReference>
<dbReference type="CDD" id="cd06267">
    <property type="entry name" value="PBP1_LacI_sugar_binding-like"/>
    <property type="match status" value="1"/>
</dbReference>
<dbReference type="EMBL" id="CP019646">
    <property type="protein sequence ID" value="AQQ71480.1"/>
    <property type="molecule type" value="Genomic_DNA"/>
</dbReference>
<reference evidence="6" key="1">
    <citation type="submission" date="2017-02" db="EMBL/GenBank/DDBJ databases">
        <title>Comparative genomics and description of representatives of a novel lineage of planctomycetes thriving in anoxic sediments.</title>
        <authorList>
            <person name="Spring S."/>
            <person name="Bunk B."/>
            <person name="Sproer C."/>
        </authorList>
    </citation>
    <scope>NUCLEOTIDE SEQUENCE [LARGE SCALE GENOMIC DNA]</scope>
    <source>
        <strain evidence="6">SM-Chi-D1</strain>
    </source>
</reference>
<organism evidence="5 6">
    <name type="scientific">Limihaloglobus sulfuriphilus</name>
    <dbReference type="NCBI Taxonomy" id="1851148"/>
    <lineage>
        <taxon>Bacteria</taxon>
        <taxon>Pseudomonadati</taxon>
        <taxon>Planctomycetota</taxon>
        <taxon>Phycisphaerae</taxon>
        <taxon>Sedimentisphaerales</taxon>
        <taxon>Sedimentisphaeraceae</taxon>
        <taxon>Limihaloglobus</taxon>
    </lineage>
</organism>
<gene>
    <name evidence="5" type="primary">exuR_1</name>
    <name evidence="5" type="ORF">SMSP2_01854</name>
</gene>
<dbReference type="Proteomes" id="UP000188181">
    <property type="component" value="Chromosome"/>
</dbReference>
<evidence type="ECO:0000256" key="1">
    <source>
        <dbReference type="ARBA" id="ARBA00023015"/>
    </source>
</evidence>
<dbReference type="RefSeq" id="WP_146683650.1">
    <property type="nucleotide sequence ID" value="NZ_CP019646.1"/>
</dbReference>
<dbReference type="PANTHER" id="PTHR30146:SF109">
    <property type="entry name" value="HTH-TYPE TRANSCRIPTIONAL REGULATOR GALS"/>
    <property type="match status" value="1"/>
</dbReference>
<dbReference type="InterPro" id="IPR010982">
    <property type="entry name" value="Lambda_DNA-bd_dom_sf"/>
</dbReference>
<proteinExistence type="predicted"/>
<name>A0A1Q2MFN5_9BACT</name>
<dbReference type="GO" id="GO:0003700">
    <property type="term" value="F:DNA-binding transcription factor activity"/>
    <property type="evidence" value="ECO:0007669"/>
    <property type="project" value="TreeGrafter"/>
</dbReference>
<keyword evidence="2" id="KW-0238">DNA-binding</keyword>
<dbReference type="Pfam" id="PF00356">
    <property type="entry name" value="LacI"/>
    <property type="match status" value="1"/>
</dbReference>
<dbReference type="STRING" id="1851148.SMSP2_01854"/>
<keyword evidence="3" id="KW-0804">Transcription</keyword>
<evidence type="ECO:0000256" key="3">
    <source>
        <dbReference type="ARBA" id="ARBA00023163"/>
    </source>
</evidence>
<evidence type="ECO:0000313" key="6">
    <source>
        <dbReference type="Proteomes" id="UP000188181"/>
    </source>
</evidence>
<dbReference type="InterPro" id="IPR046335">
    <property type="entry name" value="LacI/GalR-like_sensor"/>
</dbReference>
<dbReference type="Gene3D" id="3.40.50.2300">
    <property type="match status" value="2"/>
</dbReference>
<evidence type="ECO:0000313" key="5">
    <source>
        <dbReference type="EMBL" id="AQQ71480.1"/>
    </source>
</evidence>
<protein>
    <submittedName>
        <fullName evidence="5">Putative galacturonate locus repressor</fullName>
    </submittedName>
</protein>
<dbReference type="SUPFAM" id="SSF53822">
    <property type="entry name" value="Periplasmic binding protein-like I"/>
    <property type="match status" value="1"/>
</dbReference>
<dbReference type="InterPro" id="IPR000843">
    <property type="entry name" value="HTH_LacI"/>
</dbReference>
<accession>A0A1Q2MFN5</accession>
<dbReference type="Gene3D" id="1.10.260.40">
    <property type="entry name" value="lambda repressor-like DNA-binding domains"/>
    <property type="match status" value="1"/>
</dbReference>
<dbReference type="CDD" id="cd01392">
    <property type="entry name" value="HTH_LacI"/>
    <property type="match status" value="1"/>
</dbReference>
<evidence type="ECO:0000259" key="4">
    <source>
        <dbReference type="SMART" id="SM00354"/>
    </source>
</evidence>
<dbReference type="Pfam" id="PF13377">
    <property type="entry name" value="Peripla_BP_3"/>
    <property type="match status" value="1"/>
</dbReference>
<dbReference type="KEGG" id="pbas:SMSP2_01854"/>
<keyword evidence="1" id="KW-0805">Transcription regulation</keyword>